<evidence type="ECO:0000259" key="3">
    <source>
        <dbReference type="PROSITE" id="PS50164"/>
    </source>
</evidence>
<dbReference type="EMBL" id="NHMK01000018">
    <property type="protein sequence ID" value="OWL95322.1"/>
    <property type="molecule type" value="Genomic_DNA"/>
</dbReference>
<dbReference type="InterPro" id="IPR000305">
    <property type="entry name" value="GIY-YIG_endonuc"/>
</dbReference>
<comment type="similarity">
    <text evidence="1">To endonucleases of group I introns of fungi and phage.</text>
</comment>
<proteinExistence type="predicted"/>
<dbReference type="Pfam" id="PF07460">
    <property type="entry name" value="NUMOD3"/>
    <property type="match status" value="3"/>
</dbReference>
<accession>A0A246BJ62</accession>
<comment type="caution">
    <text evidence="4">The sequence shown here is derived from an EMBL/GenBank/DDBJ whole genome shotgun (WGS) entry which is preliminary data.</text>
</comment>
<dbReference type="InterPro" id="IPR003611">
    <property type="entry name" value="NUMOD3"/>
</dbReference>
<dbReference type="Pfam" id="PF20987">
    <property type="entry name" value="I-TevI_DNA-bd"/>
    <property type="match status" value="1"/>
</dbReference>
<dbReference type="SUPFAM" id="SSF82771">
    <property type="entry name" value="GIY-YIG endonuclease"/>
    <property type="match status" value="1"/>
</dbReference>
<dbReference type="InterPro" id="IPR006350">
    <property type="entry name" value="Intron_endoG1"/>
</dbReference>
<evidence type="ECO:0000313" key="5">
    <source>
        <dbReference type="Proteomes" id="UP000197208"/>
    </source>
</evidence>
<feature type="compositionally biased region" description="Basic and acidic residues" evidence="2">
    <location>
        <begin position="183"/>
        <end position="194"/>
    </location>
</feature>
<dbReference type="AlphaFoldDB" id="A0A246BJ62"/>
<dbReference type="SUPFAM" id="SSF64496">
    <property type="entry name" value="DNA-binding domain of intron-encoded endonucleases"/>
    <property type="match status" value="2"/>
</dbReference>
<dbReference type="Proteomes" id="UP000197208">
    <property type="component" value="Unassembled WGS sequence"/>
</dbReference>
<dbReference type="PROSITE" id="PS50164">
    <property type="entry name" value="GIY_YIG"/>
    <property type="match status" value="1"/>
</dbReference>
<dbReference type="GO" id="GO:0004519">
    <property type="term" value="F:endonuclease activity"/>
    <property type="evidence" value="ECO:0007669"/>
    <property type="project" value="InterPro"/>
</dbReference>
<evidence type="ECO:0000256" key="1">
    <source>
        <dbReference type="ARBA" id="ARBA00010045"/>
    </source>
</evidence>
<dbReference type="Gene3D" id="3.40.1440.10">
    <property type="entry name" value="GIY-YIG endonuclease"/>
    <property type="match status" value="1"/>
</dbReference>
<dbReference type="SMART" id="SM00465">
    <property type="entry name" value="GIYc"/>
    <property type="match status" value="1"/>
</dbReference>
<protein>
    <recommendedName>
        <fullName evidence="3">GIY-YIG domain-containing protein</fullName>
    </recommendedName>
</protein>
<dbReference type="CDD" id="cd10437">
    <property type="entry name" value="GIY-YIG_HE_I-TevI_like"/>
    <property type="match status" value="1"/>
</dbReference>
<gene>
    <name evidence="4" type="ORF">CBQ26_12620</name>
</gene>
<evidence type="ECO:0000256" key="2">
    <source>
        <dbReference type="SAM" id="MobiDB-lite"/>
    </source>
</evidence>
<dbReference type="NCBIfam" id="TIGR01453">
    <property type="entry name" value="grpIintron_endo"/>
    <property type="match status" value="1"/>
</dbReference>
<organism evidence="4 5">
    <name type="scientific">Deinococcus indicus</name>
    <dbReference type="NCBI Taxonomy" id="223556"/>
    <lineage>
        <taxon>Bacteria</taxon>
        <taxon>Thermotogati</taxon>
        <taxon>Deinococcota</taxon>
        <taxon>Deinococci</taxon>
        <taxon>Deinococcales</taxon>
        <taxon>Deinococcaceae</taxon>
        <taxon>Deinococcus</taxon>
    </lineage>
</organism>
<dbReference type="Pfam" id="PF01541">
    <property type="entry name" value="GIY-YIG"/>
    <property type="match status" value="1"/>
</dbReference>
<evidence type="ECO:0000313" key="4">
    <source>
        <dbReference type="EMBL" id="OWL95322.1"/>
    </source>
</evidence>
<dbReference type="SMART" id="SM00496">
    <property type="entry name" value="IENR2"/>
    <property type="match status" value="3"/>
</dbReference>
<dbReference type="GO" id="GO:0003677">
    <property type="term" value="F:DNA binding"/>
    <property type="evidence" value="ECO:0007669"/>
    <property type="project" value="InterPro"/>
</dbReference>
<dbReference type="InterPro" id="IPR048681">
    <property type="entry name" value="I-TevI_DNA-bd"/>
</dbReference>
<keyword evidence="5" id="KW-1185">Reference proteome</keyword>
<dbReference type="InterPro" id="IPR035901">
    <property type="entry name" value="GIY-YIG_endonuc_sf"/>
</dbReference>
<reference evidence="4 5" key="1">
    <citation type="submission" date="2017-05" db="EMBL/GenBank/DDBJ databases">
        <title>De novo genome assembly of Deniococcus indicus strain DR1.</title>
        <authorList>
            <person name="Chauhan D."/>
            <person name="Yennamalli R.M."/>
            <person name="Priyadarshini R."/>
        </authorList>
    </citation>
    <scope>NUCLEOTIDE SEQUENCE [LARGE SCALE GENOMIC DNA]</scope>
    <source>
        <strain evidence="4 5">DR1</strain>
    </source>
</reference>
<name>A0A246BJ62_9DEIO</name>
<feature type="domain" description="GIY-YIG" evidence="3">
    <location>
        <begin position="40"/>
        <end position="127"/>
    </location>
</feature>
<dbReference type="OrthoDB" id="2885760at2"/>
<sequence>MQTSRIFSISNTKISDLKGTRRILISRWPFPSDVSGEGDVTGGIYEIRHRESGRYYVGRTECFRSRFRQHRSDLRCGRHHCVFLQRAWNKYGAQAFSFHIVTVCSLSEAVDIETARLAQEDPLRYNVSRVSSGGDLLRHHPDREAILTRRRASSARFMRSLSAQERIRLYGCPGEKNGMYGRTHSEESRRKMSETSRLTVKRGKDSPNYGLKRSPETRARLSELASARTGERNPFHGRTHSAATKEKLAMANRGRTPTNSRPVQVEAQRFPSVTAAARHLGVTPALVIYRIKSPKYAYAYALPQQDHRETL</sequence>
<feature type="region of interest" description="Disordered" evidence="2">
    <location>
        <begin position="178"/>
        <end position="215"/>
    </location>
</feature>